<protein>
    <submittedName>
        <fullName evidence="1">Uncharacterized protein</fullName>
    </submittedName>
</protein>
<organism evidence="1 2">
    <name type="scientific">Willisornis vidua</name>
    <name type="common">Xingu scale-backed antbird</name>
    <dbReference type="NCBI Taxonomy" id="1566151"/>
    <lineage>
        <taxon>Eukaryota</taxon>
        <taxon>Metazoa</taxon>
        <taxon>Chordata</taxon>
        <taxon>Craniata</taxon>
        <taxon>Vertebrata</taxon>
        <taxon>Euteleostomi</taxon>
        <taxon>Archelosauria</taxon>
        <taxon>Archosauria</taxon>
        <taxon>Dinosauria</taxon>
        <taxon>Saurischia</taxon>
        <taxon>Theropoda</taxon>
        <taxon>Coelurosauria</taxon>
        <taxon>Aves</taxon>
        <taxon>Neognathae</taxon>
        <taxon>Neoaves</taxon>
        <taxon>Telluraves</taxon>
        <taxon>Australaves</taxon>
        <taxon>Passeriformes</taxon>
        <taxon>Thamnophilidae</taxon>
        <taxon>Willisornis</taxon>
    </lineage>
</organism>
<dbReference type="EMBL" id="WHWB01034580">
    <property type="protein sequence ID" value="KAJ7407856.1"/>
    <property type="molecule type" value="Genomic_DNA"/>
</dbReference>
<evidence type="ECO:0000313" key="2">
    <source>
        <dbReference type="Proteomes" id="UP001145742"/>
    </source>
</evidence>
<comment type="caution">
    <text evidence="1">The sequence shown here is derived from an EMBL/GenBank/DDBJ whole genome shotgun (WGS) entry which is preliminary data.</text>
</comment>
<reference evidence="1" key="1">
    <citation type="submission" date="2019-10" db="EMBL/GenBank/DDBJ databases">
        <authorList>
            <person name="Soares A.E.R."/>
            <person name="Aleixo A."/>
            <person name="Schneider P."/>
            <person name="Miyaki C.Y."/>
            <person name="Schneider M.P."/>
            <person name="Mello C."/>
            <person name="Vasconcelos A.T.R."/>
        </authorList>
    </citation>
    <scope>NUCLEOTIDE SEQUENCE</scope>
    <source>
        <tissue evidence="1">Muscle</tissue>
    </source>
</reference>
<evidence type="ECO:0000313" key="1">
    <source>
        <dbReference type="EMBL" id="KAJ7407856.1"/>
    </source>
</evidence>
<accession>A0ABQ9CW71</accession>
<proteinExistence type="predicted"/>
<keyword evidence="2" id="KW-1185">Reference proteome</keyword>
<name>A0ABQ9CW71_9PASS</name>
<dbReference type="Proteomes" id="UP001145742">
    <property type="component" value="Unassembled WGS sequence"/>
</dbReference>
<gene>
    <name evidence="1" type="ORF">WISP_124133</name>
</gene>
<sequence length="139" mass="15372">MKFSKILSLGWGNPLSLQTGRIDSSPSKEDLGVLGYEKLDRSQQCTLIDLTVNCILGCKARGQQNKRADSASRLLPFETPPAILHTTLRPSAQESTQDTTNVTGAPPYEDRLRAFRLFSLEKRRLRGNLIAAIPYLQGA</sequence>